<keyword evidence="4" id="KW-1133">Transmembrane helix</keyword>
<evidence type="ECO:0000256" key="4">
    <source>
        <dbReference type="SAM" id="Phobius"/>
    </source>
</evidence>
<evidence type="ECO:0000313" key="7">
    <source>
        <dbReference type="EMBL" id="BBM86579.1"/>
    </source>
</evidence>
<dbReference type="InterPro" id="IPR018391">
    <property type="entry name" value="PQQ_b-propeller_rpt"/>
</dbReference>
<evidence type="ECO:0000259" key="6">
    <source>
        <dbReference type="Pfam" id="PF14870"/>
    </source>
</evidence>
<evidence type="ECO:0000256" key="1">
    <source>
        <dbReference type="ARBA" id="ARBA00022574"/>
    </source>
</evidence>
<keyword evidence="4" id="KW-0472">Membrane</keyword>
<dbReference type="Pfam" id="PF25172">
    <property type="entry name" value="Beta-prop_WDR3_2nd"/>
    <property type="match status" value="1"/>
</dbReference>
<keyword evidence="8" id="KW-1185">Reference proteome</keyword>
<dbReference type="InterPro" id="IPR036322">
    <property type="entry name" value="WD40_repeat_dom_sf"/>
</dbReference>
<dbReference type="SMART" id="SM00564">
    <property type="entry name" value="PQQ"/>
    <property type="match status" value="5"/>
</dbReference>
<dbReference type="Gene3D" id="3.90.1580.10">
    <property type="entry name" value="paralog of FGE (formylglycine-generating enzyme)"/>
    <property type="match status" value="1"/>
</dbReference>
<dbReference type="InterPro" id="IPR001680">
    <property type="entry name" value="WD40_rpt"/>
</dbReference>
<feature type="domain" description="Sulfatase-modifying factor enzyme-like" evidence="5">
    <location>
        <begin position="1329"/>
        <end position="1542"/>
    </location>
</feature>
<dbReference type="InterPro" id="IPR042095">
    <property type="entry name" value="SUMF_sf"/>
</dbReference>
<proteinExistence type="predicted"/>
<feature type="repeat" description="WD" evidence="3">
    <location>
        <begin position="875"/>
        <end position="916"/>
    </location>
</feature>
<dbReference type="RefSeq" id="WP_151970628.1">
    <property type="nucleotide sequence ID" value="NZ_AP019860.1"/>
</dbReference>
<dbReference type="InterPro" id="IPR019775">
    <property type="entry name" value="WD40_repeat_CS"/>
</dbReference>
<feature type="domain" description="Photosynthesis system II assembly factor Ycf48/Hcf136-like" evidence="6">
    <location>
        <begin position="416"/>
        <end position="546"/>
    </location>
</feature>
<dbReference type="SMART" id="SM00320">
    <property type="entry name" value="WD40"/>
    <property type="match status" value="9"/>
</dbReference>
<evidence type="ECO:0000313" key="8">
    <source>
        <dbReference type="Proteomes" id="UP000326354"/>
    </source>
</evidence>
<feature type="repeat" description="WD" evidence="3">
    <location>
        <begin position="749"/>
        <end position="790"/>
    </location>
</feature>
<dbReference type="CDD" id="cd00200">
    <property type="entry name" value="WD40"/>
    <property type="match status" value="1"/>
</dbReference>
<dbReference type="EMBL" id="AP019860">
    <property type="protein sequence ID" value="BBM86579.1"/>
    <property type="molecule type" value="Genomic_DNA"/>
</dbReference>
<dbReference type="CDD" id="cd15482">
    <property type="entry name" value="Sialidase_non-viral"/>
    <property type="match status" value="1"/>
</dbReference>
<dbReference type="Gene3D" id="2.130.10.10">
    <property type="entry name" value="YVTN repeat-like/Quinoprotein amine dehydrogenase"/>
    <property type="match status" value="7"/>
</dbReference>
<dbReference type="OrthoDB" id="277950at2"/>
<dbReference type="InterPro" id="IPR020472">
    <property type="entry name" value="WD40_PAC1"/>
</dbReference>
<accession>A0A5S9IR64</accession>
<dbReference type="InterPro" id="IPR016187">
    <property type="entry name" value="CTDL_fold"/>
</dbReference>
<dbReference type="PANTHER" id="PTHR44156">
    <property type="entry name" value="SUPERNUMERARY LIMBS, ISOFORM B-RELATED"/>
    <property type="match status" value="1"/>
</dbReference>
<dbReference type="SUPFAM" id="SSF110296">
    <property type="entry name" value="Oligoxyloglucan reducing end-specific cellobiohydrolase"/>
    <property type="match status" value="1"/>
</dbReference>
<organism evidence="7 8">
    <name type="scientific">Uabimicrobium amorphum</name>
    <dbReference type="NCBI Taxonomy" id="2596890"/>
    <lineage>
        <taxon>Bacteria</taxon>
        <taxon>Pseudomonadati</taxon>
        <taxon>Planctomycetota</taxon>
        <taxon>Candidatus Uabimicrobiia</taxon>
        <taxon>Candidatus Uabimicrobiales</taxon>
        <taxon>Candidatus Uabimicrobiaceae</taxon>
        <taxon>Candidatus Uabimicrobium</taxon>
    </lineage>
</organism>
<feature type="repeat" description="WD" evidence="3">
    <location>
        <begin position="217"/>
        <end position="258"/>
    </location>
</feature>
<feature type="repeat" description="WD" evidence="3">
    <location>
        <begin position="833"/>
        <end position="874"/>
    </location>
</feature>
<sequence length="1545" mass="175243">MKTKKIYYIHDNKKIYELRKRGKKVHVYLHPQPSEELVQKIVREMNRIIETENIWEWEDIDYLQNALPSQMRMWIRRGPTPDERVVINRWFMEKGFLGDITAKSHLYVGLLEGTRDLYPFDRHSLYSPQSKGNTPHVRFRNKSYLRRWWQVALLFTVVAVFAVWLLSIRLDVPTYVPPPDMIHLQQKPNPDVVLASALIDGVGKTLVLNAESESEVRCTHEDKIAQYQFSRDGKRVAVVTKDNRLHVWDTTLPRKMTEQRLPFVPQTLAFNVSGRTLTAISQQREVWLWDLLLEKQMGKVWQTQGLQFAAQIRGMQVNANDIWAVGEELIVVSNDAGKSWGYFETDNHLNDVYTYDKEVWCVGDDGVIMYSGDSEHWQQQRSRSFVKLRGIAGNKRRVWAVGDAGTILYSENGGVWQQQRQITDANLYAIAVSNDAKRIWIAADKGFVVYSHDSGKTWKKRFIGPQETLHDVVCSGDGTKAWFVGSNGRVVYSDDDAQTWNHRYFDGELRSGEDLCAVTGDGDKQLWCVGNEGSLYYSADAGKNWILRLAGNNTNLSVAQYVNGKLWLRGEPLTSEMSFPQGVSSVAGNAQNIYVVSGKTYRINLNNFEKHFANSKHHQIAQESGLVASNKNVVAVYQKNKIVVWRNDKIESQWNCSMNITKMRFVEDGLLTVTKDGLIQMWNIVNGKEQKKWNLRKGINDIHAVAKSLYAQYEDGRVICFNPGVQNVIYWSSNKIRLWNIQNDKQIMFTGHTDGISSVAFSPDGKILASGSRDTTVRLWDVATGKEMMKITGHTDGISSVAFSPDGKILASGSRDTTVRLWDVATGKEMMRISGHTDEIPSVAFSPDGKILASGSWDETVRLWDVATGKAMMRISGHTDGILSVAFSPDGKILASGSSDETVRLWDVATGKEMAKISGHTDEILSVAFSPDGKILASGSRDKTVRLWDVDTGKVMMRISGHTDGISSVAFSPDGNTLISRSSNNNATKFWDVETGQQVTEKIQRKNLSIFYRPGDPNIVTNYEGLASSSEGLLYLNKGEVLLWNRGIKRRYGDGILTLTSDVNNRLLTSGNDNALRVWDVKTGKEIAFKRLDSPATQLQFVDAGKTVLYLSDNKIGLWHINKEKRLGKALPRVAQLQLTYRIPKNVALNDHFLCELQVVNNGIVSARNTEIRCKIPHGVSLKNASGWQKHSKDEYHVYIGKKATINQKIDWYIASKTQEKRTIELIAKKKGIKTLIAELWQEGQLITTVHAKIRISTGAPQGWDSKLWELSWNAEEEYVDFTTDEWGGLAHEKQVELARSYQEWYAEEKGLELTKEMTKNGAKFVFKMIPPGKFWMGSLESEKDRSDDEVRHKVWISKVYWVGETEVTQGQWQAVMGENPSDFKEVGLQGPVENVSWEDCQEFCKKARMRLLTEAEWEYACRAGTTREFNLGSDIDTDRVDYNGNYPYRGKEGIYREKTTVVKSLPNENSWGCYDFHGNVSEWCEDKYGEYTEKNTKDPVDKKGWSCVLRGGGWDISAQDCRSAYRDNSGPDDSYFGFRVVPAP</sequence>
<dbReference type="PROSITE" id="PS50294">
    <property type="entry name" value="WD_REPEATS_REGION"/>
    <property type="match status" value="6"/>
</dbReference>
<dbReference type="InterPro" id="IPR015943">
    <property type="entry name" value="WD40/YVTN_repeat-like_dom_sf"/>
</dbReference>
<dbReference type="Pfam" id="PF03781">
    <property type="entry name" value="FGE-sulfatase"/>
    <property type="match status" value="1"/>
</dbReference>
<dbReference type="Proteomes" id="UP000326354">
    <property type="component" value="Chromosome"/>
</dbReference>
<dbReference type="KEGG" id="uam:UABAM_04965"/>
<keyword evidence="2" id="KW-0677">Repeat</keyword>
<dbReference type="InterPro" id="IPR028203">
    <property type="entry name" value="PSII_CF48-like_dom"/>
</dbReference>
<dbReference type="PROSITE" id="PS00678">
    <property type="entry name" value="WD_REPEATS_1"/>
    <property type="match status" value="6"/>
</dbReference>
<feature type="repeat" description="WD" evidence="3">
    <location>
        <begin position="791"/>
        <end position="832"/>
    </location>
</feature>
<name>A0A5S9IR64_UABAM</name>
<dbReference type="PROSITE" id="PS50082">
    <property type="entry name" value="WD_REPEATS_2"/>
    <property type="match status" value="8"/>
</dbReference>
<reference evidence="7 8" key="1">
    <citation type="submission" date="2019-08" db="EMBL/GenBank/DDBJ databases">
        <title>Complete genome sequence of Candidatus Uab amorphum.</title>
        <authorList>
            <person name="Shiratori T."/>
            <person name="Suzuki S."/>
            <person name="Kakizawa Y."/>
            <person name="Ishida K."/>
        </authorList>
    </citation>
    <scope>NUCLEOTIDE SEQUENCE [LARGE SCALE GENOMIC DNA]</scope>
    <source>
        <strain evidence="7 8">SRT547</strain>
    </source>
</reference>
<feature type="repeat" description="WD" evidence="3">
    <location>
        <begin position="917"/>
        <end position="958"/>
    </location>
</feature>
<dbReference type="InterPro" id="IPR005532">
    <property type="entry name" value="SUMF_dom"/>
</dbReference>
<dbReference type="InterPro" id="IPR053299">
    <property type="entry name" value="ASTRA_WD_repeat"/>
</dbReference>
<evidence type="ECO:0000259" key="5">
    <source>
        <dbReference type="Pfam" id="PF03781"/>
    </source>
</evidence>
<evidence type="ECO:0000256" key="2">
    <source>
        <dbReference type="ARBA" id="ARBA00022737"/>
    </source>
</evidence>
<dbReference type="Pfam" id="PF14870">
    <property type="entry name" value="PSII_BNR"/>
    <property type="match status" value="1"/>
</dbReference>
<protein>
    <submittedName>
        <fullName evidence="7">Uncharacterized protein</fullName>
    </submittedName>
</protein>
<dbReference type="SUPFAM" id="SSF50978">
    <property type="entry name" value="WD40 repeat-like"/>
    <property type="match status" value="2"/>
</dbReference>
<feature type="repeat" description="WD" evidence="3">
    <location>
        <begin position="1067"/>
        <end position="1089"/>
    </location>
</feature>
<evidence type="ECO:0000256" key="3">
    <source>
        <dbReference type="PROSITE-ProRule" id="PRU00221"/>
    </source>
</evidence>
<keyword evidence="4" id="KW-0812">Transmembrane</keyword>
<feature type="transmembrane region" description="Helical" evidence="4">
    <location>
        <begin position="148"/>
        <end position="167"/>
    </location>
</feature>
<keyword evidence="1 3" id="KW-0853">WD repeat</keyword>
<dbReference type="SUPFAM" id="SSF56436">
    <property type="entry name" value="C-type lectin-like"/>
    <property type="match status" value="1"/>
</dbReference>
<dbReference type="PRINTS" id="PR00320">
    <property type="entry name" value="GPROTEINBRPT"/>
</dbReference>
<dbReference type="SUPFAM" id="SSF82171">
    <property type="entry name" value="DPP6 N-terminal domain-like"/>
    <property type="match status" value="2"/>
</dbReference>
<gene>
    <name evidence="7" type="ORF">UABAM_04965</name>
</gene>
<feature type="repeat" description="WD" evidence="3">
    <location>
        <begin position="959"/>
        <end position="1001"/>
    </location>
</feature>